<gene>
    <name evidence="2" type="primary">LOC130472219</name>
</gene>
<dbReference type="Gene3D" id="3.60.10.10">
    <property type="entry name" value="Endonuclease/exonuclease/phosphatase"/>
    <property type="match status" value="1"/>
</dbReference>
<dbReference type="PANTHER" id="PTHR35218">
    <property type="entry name" value="RNASE H DOMAIN-CONTAINING PROTEIN"/>
    <property type="match status" value="1"/>
</dbReference>
<accession>A0ABM3RSV5</accession>
<protein>
    <recommendedName>
        <fullName evidence="3">Endonuclease/exonuclease/phosphatase domain-containing protein</fullName>
    </recommendedName>
</protein>
<sequence>MEARISNLSPDTLPISCLVWNVQGAGDRTFVSALRDMVNTHQPNVLVLVKTHIGGSQAQHISFVLGYTGHSRVDAVGFSGGIWVYWRSKVVTVEPILKHNQHITMNITRIGASHTWARGLSPETRRSAWLDKALCNGDWGLRFDKAKVKHLLASHSDHCPIFISPNGFALMNSLSRPFRFQATWISHENFNDFVSEKWNNSSSLIHALSQLAEDLQEWNRNVFGNIFHQKRKILARIAGVQSTLSNNVNRGLIKLESKLRRELGEILDREETLWYQKSRIDGLKNRDRNTTFFNLSIIVRRWRNKIVGELCKGF</sequence>
<evidence type="ECO:0000313" key="1">
    <source>
        <dbReference type="Proteomes" id="UP000813463"/>
    </source>
</evidence>
<dbReference type="InterPro" id="IPR036691">
    <property type="entry name" value="Endo/exonu/phosph_ase_sf"/>
</dbReference>
<reference evidence="1" key="1">
    <citation type="journal article" date="2021" name="Nat. Commun.">
        <title>Genomic analyses provide insights into spinach domestication and the genetic basis of agronomic traits.</title>
        <authorList>
            <person name="Cai X."/>
            <person name="Sun X."/>
            <person name="Xu C."/>
            <person name="Sun H."/>
            <person name="Wang X."/>
            <person name="Ge C."/>
            <person name="Zhang Z."/>
            <person name="Wang Q."/>
            <person name="Fei Z."/>
            <person name="Jiao C."/>
            <person name="Wang Q."/>
        </authorList>
    </citation>
    <scope>NUCLEOTIDE SEQUENCE [LARGE SCALE GENOMIC DNA]</scope>
    <source>
        <strain evidence="1">cv. Varoflay</strain>
    </source>
</reference>
<evidence type="ECO:0008006" key="3">
    <source>
        <dbReference type="Google" id="ProtNLM"/>
    </source>
</evidence>
<proteinExistence type="predicted"/>
<dbReference type="RefSeq" id="XP_056698701.1">
    <property type="nucleotide sequence ID" value="XM_056842723.1"/>
</dbReference>
<reference evidence="2" key="2">
    <citation type="submission" date="2025-08" db="UniProtKB">
        <authorList>
            <consortium name="RefSeq"/>
        </authorList>
    </citation>
    <scope>IDENTIFICATION</scope>
    <source>
        <tissue evidence="2">Leaf</tissue>
    </source>
</reference>
<dbReference type="Proteomes" id="UP000813463">
    <property type="component" value="Chromosome 4"/>
</dbReference>
<evidence type="ECO:0000313" key="2">
    <source>
        <dbReference type="RefSeq" id="XP_056698701.1"/>
    </source>
</evidence>
<name>A0ABM3RSV5_SPIOL</name>
<dbReference type="SUPFAM" id="SSF56219">
    <property type="entry name" value="DNase I-like"/>
    <property type="match status" value="2"/>
</dbReference>
<dbReference type="PANTHER" id="PTHR35218:SF9">
    <property type="entry name" value="ENDONUCLEASE_EXONUCLEASE_PHOSPHATASE DOMAIN-CONTAINING PROTEIN"/>
    <property type="match status" value="1"/>
</dbReference>
<dbReference type="GeneID" id="130472219"/>
<organism evidence="1 2">
    <name type="scientific">Spinacia oleracea</name>
    <name type="common">Spinach</name>
    <dbReference type="NCBI Taxonomy" id="3562"/>
    <lineage>
        <taxon>Eukaryota</taxon>
        <taxon>Viridiplantae</taxon>
        <taxon>Streptophyta</taxon>
        <taxon>Embryophyta</taxon>
        <taxon>Tracheophyta</taxon>
        <taxon>Spermatophyta</taxon>
        <taxon>Magnoliopsida</taxon>
        <taxon>eudicotyledons</taxon>
        <taxon>Gunneridae</taxon>
        <taxon>Pentapetalae</taxon>
        <taxon>Caryophyllales</taxon>
        <taxon>Chenopodiaceae</taxon>
        <taxon>Chenopodioideae</taxon>
        <taxon>Anserineae</taxon>
        <taxon>Spinacia</taxon>
    </lineage>
</organism>
<keyword evidence="1" id="KW-1185">Reference proteome</keyword>